<evidence type="ECO:0000313" key="8">
    <source>
        <dbReference type="Proteomes" id="UP000321258"/>
    </source>
</evidence>
<evidence type="ECO:0000256" key="4">
    <source>
        <dbReference type="ARBA" id="ARBA00022827"/>
    </source>
</evidence>
<dbReference type="PANTHER" id="PTHR43716">
    <property type="entry name" value="D-2-HYDROXYGLUTARATE DEHYDROGENASE, MITOCHONDRIAL"/>
    <property type="match status" value="1"/>
</dbReference>
<dbReference type="GO" id="GO:0071949">
    <property type="term" value="F:FAD binding"/>
    <property type="evidence" value="ECO:0007669"/>
    <property type="project" value="InterPro"/>
</dbReference>
<keyword evidence="3" id="KW-0285">Flavoprotein</keyword>
<dbReference type="Gene3D" id="1.10.45.10">
    <property type="entry name" value="Vanillyl-alcohol Oxidase, Chain A, domain 4"/>
    <property type="match status" value="1"/>
</dbReference>
<dbReference type="InterPro" id="IPR016167">
    <property type="entry name" value="FAD-bd_PCMH_sub1"/>
</dbReference>
<evidence type="ECO:0000256" key="3">
    <source>
        <dbReference type="ARBA" id="ARBA00022630"/>
    </source>
</evidence>
<dbReference type="PANTHER" id="PTHR43716:SF2">
    <property type="entry name" value="BLL6224 PROTEIN"/>
    <property type="match status" value="1"/>
</dbReference>
<name>A0A512IMK1_9HYPH</name>
<dbReference type="Gene3D" id="3.30.70.2740">
    <property type="match status" value="1"/>
</dbReference>
<evidence type="ECO:0000256" key="5">
    <source>
        <dbReference type="SAM" id="MobiDB-lite"/>
    </source>
</evidence>
<dbReference type="InterPro" id="IPR016171">
    <property type="entry name" value="Vanillyl_alc_oxidase_C-sub2"/>
</dbReference>
<organism evidence="7 8">
    <name type="scientific">Methylobacterium haplocladii</name>
    <dbReference type="NCBI Taxonomy" id="1176176"/>
    <lineage>
        <taxon>Bacteria</taxon>
        <taxon>Pseudomonadati</taxon>
        <taxon>Pseudomonadota</taxon>
        <taxon>Alphaproteobacteria</taxon>
        <taxon>Hyphomicrobiales</taxon>
        <taxon>Methylobacteriaceae</taxon>
        <taxon>Methylobacterium</taxon>
    </lineage>
</organism>
<dbReference type="GO" id="GO:0003824">
    <property type="term" value="F:catalytic activity"/>
    <property type="evidence" value="ECO:0007669"/>
    <property type="project" value="InterPro"/>
</dbReference>
<evidence type="ECO:0000256" key="2">
    <source>
        <dbReference type="ARBA" id="ARBA00008000"/>
    </source>
</evidence>
<sequence length="509" mass="52937">MATHPAKGGASGYVEADPRPANPFLMTPSPETAETLLATLRDRLGEKHVLTAAEDVAPALVESRGLYRGTALAVVRPGSTEEVAATVRACAEAGVPIVAQGGNTGLVGGGVPYGGIVLSLARLDRVRAVNPGDAAITVEAGVILADVQAAADAAGMLFPLSYAAEGSARIGGNLATNAGGTAVLAYGNARDLVLGLEVVLADGRIWNGLKALRKNNAGYDLKHLFIGSEGTLGIITAAVLKLFPKPVSRSVGFVGLASFRSAVELFSRMSRAADRDLTAFEVIPRFGLDIVLKHAPDMIRPLHGGHAAYALVELSSTRPGADTAAELETLLAGAIEDGLVQDATIGASEAQNAALWALRERLPETQKAEGGSIKHDVSVPLSRLADFVEHATEACEAAMPGLRVCAFGHAGDGNIHFNLSQPVGMDKAAFLGEWGRFNRIVHDIVMELDGSIAAEHGIGLIKRDELALYGDPVGLDLMRRLKTALDPRDLMNPGKIVALGDDPPAALPV</sequence>
<evidence type="ECO:0000256" key="1">
    <source>
        <dbReference type="ARBA" id="ARBA00001974"/>
    </source>
</evidence>
<reference evidence="7 8" key="1">
    <citation type="submission" date="2019-07" db="EMBL/GenBank/DDBJ databases">
        <title>Whole genome shotgun sequence of Methylobacterium haplocladii NBRC 107714.</title>
        <authorList>
            <person name="Hosoyama A."/>
            <person name="Uohara A."/>
            <person name="Ohji S."/>
            <person name="Ichikawa N."/>
        </authorList>
    </citation>
    <scope>NUCLEOTIDE SEQUENCE [LARGE SCALE GENOMIC DNA]</scope>
    <source>
        <strain evidence="7 8">NBRC 107714</strain>
    </source>
</reference>
<dbReference type="InterPro" id="IPR006094">
    <property type="entry name" value="Oxid_FAD_bind_N"/>
</dbReference>
<keyword evidence="4" id="KW-0274">FAD</keyword>
<dbReference type="Pfam" id="PF01565">
    <property type="entry name" value="FAD_binding_4"/>
    <property type="match status" value="1"/>
</dbReference>
<dbReference type="Gene3D" id="3.30.43.10">
    <property type="entry name" value="Uridine Diphospho-n-acetylenolpyruvylglucosamine Reductase, domain 2"/>
    <property type="match status" value="1"/>
</dbReference>
<comment type="similarity">
    <text evidence="2">Belongs to the FAD-binding oxidoreductase/transferase type 4 family.</text>
</comment>
<feature type="domain" description="FAD-binding PCMH-type" evidence="6">
    <location>
        <begin position="67"/>
        <end position="245"/>
    </location>
</feature>
<dbReference type="Pfam" id="PF02913">
    <property type="entry name" value="FAD-oxidase_C"/>
    <property type="match status" value="1"/>
</dbReference>
<dbReference type="SUPFAM" id="SSF56176">
    <property type="entry name" value="FAD-binding/transporter-associated domain-like"/>
    <property type="match status" value="1"/>
</dbReference>
<comment type="caution">
    <text evidence="7">The sequence shown here is derived from an EMBL/GenBank/DDBJ whole genome shotgun (WGS) entry which is preliminary data.</text>
</comment>
<dbReference type="AlphaFoldDB" id="A0A512IMK1"/>
<proteinExistence type="inferred from homology"/>
<dbReference type="PROSITE" id="PS51387">
    <property type="entry name" value="FAD_PCMH"/>
    <property type="match status" value="1"/>
</dbReference>
<dbReference type="InterPro" id="IPR016164">
    <property type="entry name" value="FAD-linked_Oxase-like_C"/>
</dbReference>
<dbReference type="SUPFAM" id="SSF55103">
    <property type="entry name" value="FAD-linked oxidases, C-terminal domain"/>
    <property type="match status" value="1"/>
</dbReference>
<protein>
    <submittedName>
        <fullName evidence="7">D-2-hydroxyacid dehydrogenase</fullName>
    </submittedName>
</protein>
<dbReference type="GO" id="GO:0022904">
    <property type="term" value="P:respiratory electron transport chain"/>
    <property type="evidence" value="ECO:0007669"/>
    <property type="project" value="TreeGrafter"/>
</dbReference>
<gene>
    <name evidence="7" type="ORF">MHA02_12890</name>
</gene>
<dbReference type="InterPro" id="IPR016166">
    <property type="entry name" value="FAD-bd_PCMH"/>
</dbReference>
<dbReference type="EMBL" id="BJZT01000011">
    <property type="protein sequence ID" value="GEO98901.1"/>
    <property type="molecule type" value="Genomic_DNA"/>
</dbReference>
<comment type="cofactor">
    <cofactor evidence="1">
        <name>FAD</name>
        <dbReference type="ChEBI" id="CHEBI:57692"/>
    </cofactor>
</comment>
<accession>A0A512IMK1</accession>
<dbReference type="FunFam" id="1.10.45.10:FF:000001">
    <property type="entry name" value="D-lactate dehydrogenase mitochondrial"/>
    <property type="match status" value="1"/>
</dbReference>
<dbReference type="InterPro" id="IPR004113">
    <property type="entry name" value="FAD-bd_oxidored_4_C"/>
</dbReference>
<dbReference type="InterPro" id="IPR016169">
    <property type="entry name" value="FAD-bd_PCMH_sub2"/>
</dbReference>
<evidence type="ECO:0000259" key="6">
    <source>
        <dbReference type="PROSITE" id="PS51387"/>
    </source>
</evidence>
<dbReference type="Gene3D" id="3.30.465.10">
    <property type="match status" value="1"/>
</dbReference>
<feature type="region of interest" description="Disordered" evidence="5">
    <location>
        <begin position="1"/>
        <end position="25"/>
    </location>
</feature>
<keyword evidence="8" id="KW-1185">Reference proteome</keyword>
<dbReference type="InterPro" id="IPR036318">
    <property type="entry name" value="FAD-bd_PCMH-like_sf"/>
</dbReference>
<evidence type="ECO:0000313" key="7">
    <source>
        <dbReference type="EMBL" id="GEO98901.1"/>
    </source>
</evidence>
<dbReference type="InterPro" id="IPR051264">
    <property type="entry name" value="FAD-oxidored/transferase_4"/>
</dbReference>
<dbReference type="Proteomes" id="UP000321258">
    <property type="component" value="Unassembled WGS sequence"/>
</dbReference>
<dbReference type="Gene3D" id="3.30.70.2190">
    <property type="match status" value="1"/>
</dbReference>